<dbReference type="InterPro" id="IPR018094">
    <property type="entry name" value="Thymidylate_kinase"/>
</dbReference>
<reference evidence="10 11" key="1">
    <citation type="submission" date="2018-10" db="EMBL/GenBank/DDBJ databases">
        <title>Thermophilic Lithotrophy and Phototrophy in an Intertidal, Iron-rich, Geothermal Spring.</title>
        <authorList>
            <person name="Ward L.M."/>
            <person name="Idei A."/>
            <person name="Nakagawa M."/>
            <person name="Ueno Y."/>
            <person name="Fischer W."/>
            <person name="Mcglynn S.E."/>
        </authorList>
    </citation>
    <scope>NUCLEOTIDE SEQUENCE [LARGE SCALE GENOMIC DNA]</scope>
    <source>
        <strain evidence="10">J137</strain>
    </source>
</reference>
<dbReference type="SUPFAM" id="SSF52540">
    <property type="entry name" value="P-loop containing nucleoside triphosphate hydrolases"/>
    <property type="match status" value="1"/>
</dbReference>
<dbReference type="GO" id="GO:0005524">
    <property type="term" value="F:ATP binding"/>
    <property type="evidence" value="ECO:0007669"/>
    <property type="project" value="UniProtKB-UniRule"/>
</dbReference>
<dbReference type="Proteomes" id="UP000269410">
    <property type="component" value="Unassembled WGS sequence"/>
</dbReference>
<dbReference type="NCBIfam" id="TIGR00041">
    <property type="entry name" value="DTMP_kinase"/>
    <property type="match status" value="1"/>
</dbReference>
<evidence type="ECO:0000256" key="1">
    <source>
        <dbReference type="ARBA" id="ARBA00009776"/>
    </source>
</evidence>
<evidence type="ECO:0000256" key="2">
    <source>
        <dbReference type="ARBA" id="ARBA00022679"/>
    </source>
</evidence>
<comment type="catalytic activity">
    <reaction evidence="7 8">
        <text>dTMP + ATP = dTDP + ADP</text>
        <dbReference type="Rhea" id="RHEA:13517"/>
        <dbReference type="ChEBI" id="CHEBI:30616"/>
        <dbReference type="ChEBI" id="CHEBI:58369"/>
        <dbReference type="ChEBI" id="CHEBI:63528"/>
        <dbReference type="ChEBI" id="CHEBI:456216"/>
        <dbReference type="EC" id="2.7.4.9"/>
    </reaction>
</comment>
<dbReference type="EMBL" id="RFKV01000083">
    <property type="protein sequence ID" value="RMD76917.1"/>
    <property type="molecule type" value="Genomic_DNA"/>
</dbReference>
<dbReference type="Gene3D" id="3.40.50.300">
    <property type="entry name" value="P-loop containing nucleotide triphosphate hydrolases"/>
    <property type="match status" value="1"/>
</dbReference>
<dbReference type="GO" id="GO:0006235">
    <property type="term" value="P:dTTP biosynthetic process"/>
    <property type="evidence" value="ECO:0007669"/>
    <property type="project" value="UniProtKB-UniRule"/>
</dbReference>
<dbReference type="Pfam" id="PF02223">
    <property type="entry name" value="Thymidylate_kin"/>
    <property type="match status" value="1"/>
</dbReference>
<comment type="caution">
    <text evidence="10">The sequence shown here is derived from an EMBL/GenBank/DDBJ whole genome shotgun (WGS) entry which is preliminary data.</text>
</comment>
<evidence type="ECO:0000313" key="11">
    <source>
        <dbReference type="Proteomes" id="UP000269410"/>
    </source>
</evidence>
<evidence type="ECO:0000256" key="4">
    <source>
        <dbReference type="ARBA" id="ARBA00022741"/>
    </source>
</evidence>
<comment type="function">
    <text evidence="8">Phosphorylation of dTMP to form dTDP in both de novo and salvage pathways of dTTP synthesis.</text>
</comment>
<evidence type="ECO:0000256" key="3">
    <source>
        <dbReference type="ARBA" id="ARBA00022727"/>
    </source>
</evidence>
<dbReference type="PANTHER" id="PTHR10344:SF4">
    <property type="entry name" value="UMP-CMP KINASE 2, MITOCHONDRIAL"/>
    <property type="match status" value="1"/>
</dbReference>
<evidence type="ECO:0000256" key="5">
    <source>
        <dbReference type="ARBA" id="ARBA00022777"/>
    </source>
</evidence>
<keyword evidence="2 8" id="KW-0808">Transferase</keyword>
<keyword evidence="3 8" id="KW-0545">Nucleotide biosynthesis</keyword>
<organism evidence="10 11">
    <name type="scientific">Candidatus Dojkabacteria bacterium</name>
    <dbReference type="NCBI Taxonomy" id="2099670"/>
    <lineage>
        <taxon>Bacteria</taxon>
        <taxon>Candidatus Dojkabacteria</taxon>
    </lineage>
</organism>
<evidence type="ECO:0000256" key="7">
    <source>
        <dbReference type="ARBA" id="ARBA00048743"/>
    </source>
</evidence>
<evidence type="ECO:0000256" key="8">
    <source>
        <dbReference type="HAMAP-Rule" id="MF_00165"/>
    </source>
</evidence>
<keyword evidence="6 8" id="KW-0067">ATP-binding</keyword>
<keyword evidence="5 8" id="KW-0418">Kinase</keyword>
<dbReference type="GO" id="GO:0005737">
    <property type="term" value="C:cytoplasm"/>
    <property type="evidence" value="ECO:0007669"/>
    <property type="project" value="TreeGrafter"/>
</dbReference>
<dbReference type="PANTHER" id="PTHR10344">
    <property type="entry name" value="THYMIDYLATE KINASE"/>
    <property type="match status" value="1"/>
</dbReference>
<evidence type="ECO:0000259" key="9">
    <source>
        <dbReference type="Pfam" id="PF02223"/>
    </source>
</evidence>
<dbReference type="GO" id="GO:0006233">
    <property type="term" value="P:dTDP biosynthetic process"/>
    <property type="evidence" value="ECO:0007669"/>
    <property type="project" value="InterPro"/>
</dbReference>
<dbReference type="InterPro" id="IPR027417">
    <property type="entry name" value="P-loop_NTPase"/>
</dbReference>
<dbReference type="InterPro" id="IPR039430">
    <property type="entry name" value="Thymidylate_kin-like_dom"/>
</dbReference>
<evidence type="ECO:0000256" key="6">
    <source>
        <dbReference type="ARBA" id="ARBA00022840"/>
    </source>
</evidence>
<feature type="domain" description="Thymidylate kinase-like" evidence="9">
    <location>
        <begin position="30"/>
        <end position="227"/>
    </location>
</feature>
<keyword evidence="4 8" id="KW-0547">Nucleotide-binding</keyword>
<accession>A0A3M0YZZ4</accession>
<gene>
    <name evidence="8 10" type="primary">tmk</name>
    <name evidence="10" type="ORF">D6810_02540</name>
</gene>
<dbReference type="GO" id="GO:0006227">
    <property type="term" value="P:dUDP biosynthetic process"/>
    <property type="evidence" value="ECO:0007669"/>
    <property type="project" value="TreeGrafter"/>
</dbReference>
<comment type="similarity">
    <text evidence="1 8">Belongs to the thymidylate kinase family.</text>
</comment>
<dbReference type="CDD" id="cd01672">
    <property type="entry name" value="TMPK"/>
    <property type="match status" value="1"/>
</dbReference>
<dbReference type="GO" id="GO:0004798">
    <property type="term" value="F:dTMP kinase activity"/>
    <property type="evidence" value="ECO:0007669"/>
    <property type="project" value="UniProtKB-UniRule"/>
</dbReference>
<comment type="caution">
    <text evidence="8">Lacks conserved residue(s) required for the propagation of feature annotation.</text>
</comment>
<name>A0A3M0YZZ4_9BACT</name>
<dbReference type="HAMAP" id="MF_00165">
    <property type="entry name" value="Thymidylate_kinase"/>
    <property type="match status" value="1"/>
</dbReference>
<dbReference type="EC" id="2.7.4.9" evidence="8"/>
<dbReference type="AlphaFoldDB" id="A0A3M0YZZ4"/>
<sequence>MVDAKLSKVNINHMQTQTNTDKYDKPFICFDGIDGSGKDTQARFLLAEIQDGRTKFAKSSSVWLTKEQTDITEEGIQISLKQKDQKFDVDEATKLFVRDRLKHSEYIRQILSHSIVISVRYFLSTLAYQSAQGEKIEEIWEMHTKPSNFFKDLGHCRIIVPDFYFYIHVDPKEAMNRIKKNRIETQFFERLDFLTKVCDQYQNAIDFLKSVNISIIEIDGMKSREEVLMEVLKHLH</sequence>
<evidence type="ECO:0000313" key="10">
    <source>
        <dbReference type="EMBL" id="RMD76917.1"/>
    </source>
</evidence>
<proteinExistence type="inferred from homology"/>
<protein>
    <recommendedName>
        <fullName evidence="8">Thymidylate kinase</fullName>
        <ecNumber evidence="8">2.7.4.9</ecNumber>
    </recommendedName>
    <alternativeName>
        <fullName evidence="8">dTMP kinase</fullName>
    </alternativeName>
</protein>